<evidence type="ECO:0000259" key="1">
    <source>
        <dbReference type="Pfam" id="PF18737"/>
    </source>
</evidence>
<dbReference type="RefSeq" id="WP_252663948.1">
    <property type="nucleotide sequence ID" value="NZ_CP098611.1"/>
</dbReference>
<dbReference type="InterPro" id="IPR040788">
    <property type="entry name" value="HEPN_MAE_28990"/>
</dbReference>
<sequence>MFDLKPDFQERLHEIEVYLDFLDSVNSHIQSGLIGQDESHLKIDPNHQKILHSSVYLQLYSLVESTVVQCLGALSRAIENQNVKPNQLSEALRKEWIRITAQTDKDLSYTNRFKYATELYELTSSSASISASKFDLIKHKAGGNWDDKKIYKLSQRLGIILSIDEETQRSIKIPIKNEMGPLVLIRKLRNDLAHGKISFVECSENTSVNDLRDLTNKISRYLLQVVISFENFINNEEFLR</sequence>
<accession>A0ABY5ASN6</accession>
<name>A0ABY5ASN6_9CYAN</name>
<organism evidence="2 3">
    <name type="scientific">Phormidium yuhuli AB48</name>
    <dbReference type="NCBI Taxonomy" id="2940671"/>
    <lineage>
        <taxon>Bacteria</taxon>
        <taxon>Bacillati</taxon>
        <taxon>Cyanobacteriota</taxon>
        <taxon>Cyanophyceae</taxon>
        <taxon>Oscillatoriophycideae</taxon>
        <taxon>Oscillatoriales</taxon>
        <taxon>Oscillatoriaceae</taxon>
        <taxon>Phormidium</taxon>
        <taxon>Phormidium yuhuli</taxon>
    </lineage>
</organism>
<gene>
    <name evidence="2" type="ORF">NEA10_04110</name>
</gene>
<dbReference type="EMBL" id="CP098611">
    <property type="protein sequence ID" value="USR91921.1"/>
    <property type="molecule type" value="Genomic_DNA"/>
</dbReference>
<feature type="domain" description="MAE-28990/MAE-18760-like HEPN" evidence="1">
    <location>
        <begin position="4"/>
        <end position="238"/>
    </location>
</feature>
<reference evidence="2" key="1">
    <citation type="submission" date="2022-06" db="EMBL/GenBank/DDBJ databases">
        <title>Genome sequence of Phormidium yuhuli AB48 isolated from an industrial photobioreactor environment.</title>
        <authorList>
            <person name="Qiu Y."/>
            <person name="Noonan A.J.C."/>
            <person name="Dofher K."/>
            <person name="Koch M."/>
            <person name="Kieft B."/>
            <person name="Lin X."/>
            <person name="Ziels R.M."/>
            <person name="Hallam S.J."/>
        </authorList>
    </citation>
    <scope>NUCLEOTIDE SEQUENCE</scope>
    <source>
        <strain evidence="2">AB48</strain>
    </source>
</reference>
<dbReference type="Pfam" id="PF18737">
    <property type="entry name" value="HEPN_MAE_28990"/>
    <property type="match status" value="1"/>
</dbReference>
<dbReference type="Proteomes" id="UP001056708">
    <property type="component" value="Chromosome"/>
</dbReference>
<keyword evidence="3" id="KW-1185">Reference proteome</keyword>
<evidence type="ECO:0000313" key="3">
    <source>
        <dbReference type="Proteomes" id="UP001056708"/>
    </source>
</evidence>
<protein>
    <submittedName>
        <fullName evidence="2">MAE_28990/MAE_18760 family HEPN-like nuclease</fullName>
    </submittedName>
</protein>
<evidence type="ECO:0000313" key="2">
    <source>
        <dbReference type="EMBL" id="USR91921.1"/>
    </source>
</evidence>
<proteinExistence type="predicted"/>